<dbReference type="EC" id="1.2.1.3" evidence="4"/>
<gene>
    <name evidence="7" type="ORF">POM88_016209</name>
</gene>
<reference evidence="7" key="2">
    <citation type="submission" date="2023-05" db="EMBL/GenBank/DDBJ databases">
        <authorList>
            <person name="Schelkunov M.I."/>
        </authorList>
    </citation>
    <scope>NUCLEOTIDE SEQUENCE</scope>
    <source>
        <strain evidence="7">Hsosn_3</strain>
        <tissue evidence="7">Leaf</tissue>
    </source>
</reference>
<reference evidence="7" key="1">
    <citation type="submission" date="2023-02" db="EMBL/GenBank/DDBJ databases">
        <title>Genome of toxic invasive species Heracleum sosnowskyi carries increased number of genes despite the absence of recent whole-genome duplications.</title>
        <authorList>
            <person name="Schelkunov M."/>
            <person name="Shtratnikova V."/>
            <person name="Makarenko M."/>
            <person name="Klepikova A."/>
            <person name="Omelchenko D."/>
            <person name="Novikova G."/>
            <person name="Obukhova E."/>
            <person name="Bogdanov V."/>
            <person name="Penin A."/>
            <person name="Logacheva M."/>
        </authorList>
    </citation>
    <scope>NUCLEOTIDE SEQUENCE</scope>
    <source>
        <strain evidence="7">Hsosn_3</strain>
        <tissue evidence="7">Leaf</tissue>
    </source>
</reference>
<dbReference type="PANTHER" id="PTHR11699">
    <property type="entry name" value="ALDEHYDE DEHYDROGENASE-RELATED"/>
    <property type="match status" value="1"/>
</dbReference>
<feature type="domain" description="Aldehyde dehydrogenase" evidence="6">
    <location>
        <begin position="7"/>
        <end position="152"/>
    </location>
</feature>
<comment type="caution">
    <text evidence="7">The sequence shown here is derived from an EMBL/GenBank/DDBJ whole genome shotgun (WGS) entry which is preliminary data.</text>
</comment>
<dbReference type="GO" id="GO:0004029">
    <property type="term" value="F:aldehyde dehydrogenase (NAD+) activity"/>
    <property type="evidence" value="ECO:0007669"/>
    <property type="project" value="UniProtKB-EC"/>
</dbReference>
<dbReference type="InterPro" id="IPR016162">
    <property type="entry name" value="Ald_DH_N"/>
</dbReference>
<organism evidence="7 8">
    <name type="scientific">Heracleum sosnowskyi</name>
    <dbReference type="NCBI Taxonomy" id="360622"/>
    <lineage>
        <taxon>Eukaryota</taxon>
        <taxon>Viridiplantae</taxon>
        <taxon>Streptophyta</taxon>
        <taxon>Embryophyta</taxon>
        <taxon>Tracheophyta</taxon>
        <taxon>Spermatophyta</taxon>
        <taxon>Magnoliopsida</taxon>
        <taxon>eudicotyledons</taxon>
        <taxon>Gunneridae</taxon>
        <taxon>Pentapetalae</taxon>
        <taxon>asterids</taxon>
        <taxon>campanulids</taxon>
        <taxon>Apiales</taxon>
        <taxon>Apiaceae</taxon>
        <taxon>Apioideae</taxon>
        <taxon>apioid superclade</taxon>
        <taxon>Tordylieae</taxon>
        <taxon>Tordyliinae</taxon>
        <taxon>Heracleum</taxon>
    </lineage>
</organism>
<dbReference type="EMBL" id="JAUIZM010000004">
    <property type="protein sequence ID" value="KAK1388031.1"/>
    <property type="molecule type" value="Genomic_DNA"/>
</dbReference>
<evidence type="ECO:0000313" key="8">
    <source>
        <dbReference type="Proteomes" id="UP001237642"/>
    </source>
</evidence>
<sequence length="175" mass="19527">MANNSRGGKTFPTLDPRTAEVIAHVAEAESEDVNRAVAAARKAFDEGPWPRMTAYERSRIMLRFADLVEENTNELAALETWDNGKTYEQAIGEVEVLTLLFRYYAGWADKIHGLTVPVDGSYHVQTLHEPIGVEGQIIQWNFPLLIVASSAVSCGVSVVIWWSLIIVLKGKWLRS</sequence>
<keyword evidence="5" id="KW-1133">Transmembrane helix</keyword>
<dbReference type="Gene3D" id="3.40.605.10">
    <property type="entry name" value="Aldehyde Dehydrogenase, Chain A, domain 1"/>
    <property type="match status" value="1"/>
</dbReference>
<keyword evidence="2" id="KW-0560">Oxidoreductase</keyword>
<evidence type="ECO:0000256" key="1">
    <source>
        <dbReference type="ARBA" id="ARBA00009986"/>
    </source>
</evidence>
<dbReference type="InterPro" id="IPR015590">
    <property type="entry name" value="Aldehyde_DH_dom"/>
</dbReference>
<keyword evidence="8" id="KW-1185">Reference proteome</keyword>
<evidence type="ECO:0000256" key="2">
    <source>
        <dbReference type="ARBA" id="ARBA00023002"/>
    </source>
</evidence>
<dbReference type="AlphaFoldDB" id="A0AAD8INE7"/>
<feature type="transmembrane region" description="Helical" evidence="5">
    <location>
        <begin position="144"/>
        <end position="168"/>
    </location>
</feature>
<dbReference type="InterPro" id="IPR016161">
    <property type="entry name" value="Ald_DH/histidinol_DH"/>
</dbReference>
<accession>A0AAD8INE7</accession>
<evidence type="ECO:0000256" key="5">
    <source>
        <dbReference type="SAM" id="Phobius"/>
    </source>
</evidence>
<keyword evidence="3" id="KW-0520">NAD</keyword>
<keyword evidence="5" id="KW-0812">Transmembrane</keyword>
<proteinExistence type="inferred from homology"/>
<name>A0AAD8INE7_9APIA</name>
<evidence type="ECO:0000259" key="6">
    <source>
        <dbReference type="Pfam" id="PF00171"/>
    </source>
</evidence>
<evidence type="ECO:0000313" key="7">
    <source>
        <dbReference type="EMBL" id="KAK1388031.1"/>
    </source>
</evidence>
<dbReference type="SUPFAM" id="SSF53720">
    <property type="entry name" value="ALDH-like"/>
    <property type="match status" value="1"/>
</dbReference>
<evidence type="ECO:0000256" key="4">
    <source>
        <dbReference type="ARBA" id="ARBA00024226"/>
    </source>
</evidence>
<dbReference type="FunFam" id="3.40.605.10:FF:000029">
    <property type="entry name" value="Aldehyde dehydrogenase, mitochondrial"/>
    <property type="match status" value="1"/>
</dbReference>
<dbReference type="Pfam" id="PF00171">
    <property type="entry name" value="Aldedh"/>
    <property type="match status" value="1"/>
</dbReference>
<evidence type="ECO:0000256" key="3">
    <source>
        <dbReference type="ARBA" id="ARBA00023027"/>
    </source>
</evidence>
<comment type="similarity">
    <text evidence="1">Belongs to the aldehyde dehydrogenase family.</text>
</comment>
<keyword evidence="5" id="KW-0472">Membrane</keyword>
<dbReference type="Proteomes" id="UP001237642">
    <property type="component" value="Unassembled WGS sequence"/>
</dbReference>
<protein>
    <recommendedName>
        <fullName evidence="4">aldehyde dehydrogenase (NAD(+))</fullName>
        <ecNumber evidence="4">1.2.1.3</ecNumber>
    </recommendedName>
</protein>